<evidence type="ECO:0000256" key="2">
    <source>
        <dbReference type="SAM" id="Phobius"/>
    </source>
</evidence>
<evidence type="ECO:0000256" key="1">
    <source>
        <dbReference type="SAM" id="MobiDB-lite"/>
    </source>
</evidence>
<keyword evidence="4" id="KW-1185">Reference proteome</keyword>
<keyword evidence="2" id="KW-0812">Transmembrane</keyword>
<feature type="compositionally biased region" description="Low complexity" evidence="1">
    <location>
        <begin position="1"/>
        <end position="13"/>
    </location>
</feature>
<sequence length="497" mass="53814">MSKIIPSRASTSPPSSPRPPTVGELDIIIDTILADADHLIDNCTLACAGVDDVGALEARLNESGAAKTDAHRAVVAAVLQRRREQVQKKLVKKMKTEARLFDKRKAVGLGDNKEVLQGVVGANEQADRQTHERGLGVNPDDWLDWGVGLLRSLMLTSLCMSKMLVVTAAIAIVCWANVALTERIVTSMSATGEDTKNGGQEDGNRTAGLFLFVAGAGGMSGVYSFVCYFQGLRQLKSFFLVLLPVAVGFVGLFLLYEFGTSHIDGKLLGLYCVVVMAATGVAGNKILLGLLSNLPMWIVDGQLYGYEYSTATVVRMLQLSFPDEDTAMLIGLAGAVVEVGTRIFFYNMFLKAGLANPKMTAEEKFKYAKRGKLRVQDASNDMVVEYVSSITAGLFLIYLAPTGVFSFASENTASTGAVIKLCAFQIVPEIFLDFYCTFMEVYGGLKDVHLGYWKISAGANENANLWTGRIGDLPKAMVLKVVQTWAFISFVLIVCVL</sequence>
<feature type="region of interest" description="Disordered" evidence="1">
    <location>
        <begin position="1"/>
        <end position="21"/>
    </location>
</feature>
<feature type="transmembrane region" description="Helical" evidence="2">
    <location>
        <begin position="268"/>
        <end position="291"/>
    </location>
</feature>
<keyword evidence="2" id="KW-1133">Transmembrane helix</keyword>
<evidence type="ECO:0000313" key="4">
    <source>
        <dbReference type="Proteomes" id="UP001165060"/>
    </source>
</evidence>
<feature type="transmembrane region" description="Helical" evidence="2">
    <location>
        <begin position="238"/>
        <end position="256"/>
    </location>
</feature>
<name>A0ABQ6N628_9STRA</name>
<dbReference type="EMBL" id="BRYB01000969">
    <property type="protein sequence ID" value="GMI40995.1"/>
    <property type="molecule type" value="Genomic_DNA"/>
</dbReference>
<evidence type="ECO:0000313" key="3">
    <source>
        <dbReference type="EMBL" id="GMI40995.1"/>
    </source>
</evidence>
<keyword evidence="2" id="KW-0472">Membrane</keyword>
<feature type="transmembrane region" description="Helical" evidence="2">
    <location>
        <begin position="382"/>
        <end position="400"/>
    </location>
</feature>
<comment type="caution">
    <text evidence="3">The sequence shown here is derived from an EMBL/GenBank/DDBJ whole genome shotgun (WGS) entry which is preliminary data.</text>
</comment>
<feature type="transmembrane region" description="Helical" evidence="2">
    <location>
        <begin position="207"/>
        <end position="226"/>
    </location>
</feature>
<proteinExistence type="predicted"/>
<accession>A0ABQ6N628</accession>
<feature type="transmembrane region" description="Helical" evidence="2">
    <location>
        <begin position="327"/>
        <end position="349"/>
    </location>
</feature>
<dbReference type="Proteomes" id="UP001165060">
    <property type="component" value="Unassembled WGS sequence"/>
</dbReference>
<gene>
    <name evidence="3" type="ORF">TeGR_g12149</name>
</gene>
<feature type="transmembrane region" description="Helical" evidence="2">
    <location>
        <begin position="163"/>
        <end position="180"/>
    </location>
</feature>
<reference evidence="3 4" key="1">
    <citation type="journal article" date="2023" name="Commun. Biol.">
        <title>Genome analysis of Parmales, the sister group of diatoms, reveals the evolutionary specialization of diatoms from phago-mixotrophs to photoautotrophs.</title>
        <authorList>
            <person name="Ban H."/>
            <person name="Sato S."/>
            <person name="Yoshikawa S."/>
            <person name="Yamada K."/>
            <person name="Nakamura Y."/>
            <person name="Ichinomiya M."/>
            <person name="Sato N."/>
            <person name="Blanc-Mathieu R."/>
            <person name="Endo H."/>
            <person name="Kuwata A."/>
            <person name="Ogata H."/>
        </authorList>
    </citation>
    <scope>NUCLEOTIDE SEQUENCE [LARGE SCALE GENOMIC DNA]</scope>
</reference>
<organism evidence="3 4">
    <name type="scientific">Tetraparma gracilis</name>
    <dbReference type="NCBI Taxonomy" id="2962635"/>
    <lineage>
        <taxon>Eukaryota</taxon>
        <taxon>Sar</taxon>
        <taxon>Stramenopiles</taxon>
        <taxon>Ochrophyta</taxon>
        <taxon>Bolidophyceae</taxon>
        <taxon>Parmales</taxon>
        <taxon>Triparmaceae</taxon>
        <taxon>Tetraparma</taxon>
    </lineage>
</organism>
<protein>
    <submittedName>
        <fullName evidence="3">Uncharacterized protein</fullName>
    </submittedName>
</protein>